<protein>
    <submittedName>
        <fullName evidence="3">Uncharacterized protein</fullName>
    </submittedName>
</protein>
<proteinExistence type="predicted"/>
<feature type="compositionally biased region" description="Acidic residues" evidence="1">
    <location>
        <begin position="107"/>
        <end position="118"/>
    </location>
</feature>
<sequence length="193" mass="20905">MKPMTSPSVTRRRSNIWWVCVVFLCLSAGLIGGIVGGYVAFSMTSRAWLDRMVGVIPTQMTVSAPPFATNELHDQPFDPIGKIPENLLNSAPGSDESAGSSTTAEVADPDPGELQDQPDDEYLCESVEIVTMPVDGIVWQLAEEVNKTKPVDWNALKTLYLDQEVKHLQPGVVIVIPIKGKLGPLATKIAFGD</sequence>
<dbReference type="EMBL" id="LBVO01000034">
    <property type="protein sequence ID" value="KKQ88336.1"/>
    <property type="molecule type" value="Genomic_DNA"/>
</dbReference>
<name>A0A0G0PGB7_9BACT</name>
<keyword evidence="2" id="KW-0472">Membrane</keyword>
<keyword evidence="2" id="KW-0812">Transmembrane</keyword>
<feature type="transmembrane region" description="Helical" evidence="2">
    <location>
        <begin position="16"/>
        <end position="41"/>
    </location>
</feature>
<evidence type="ECO:0000256" key="2">
    <source>
        <dbReference type="SAM" id="Phobius"/>
    </source>
</evidence>
<feature type="region of interest" description="Disordered" evidence="1">
    <location>
        <begin position="83"/>
        <end position="118"/>
    </location>
</feature>
<reference evidence="3 4" key="1">
    <citation type="journal article" date="2015" name="Nature">
        <title>rRNA introns, odd ribosomes, and small enigmatic genomes across a large radiation of phyla.</title>
        <authorList>
            <person name="Brown C.T."/>
            <person name="Hug L.A."/>
            <person name="Thomas B.C."/>
            <person name="Sharon I."/>
            <person name="Castelle C.J."/>
            <person name="Singh A."/>
            <person name="Wilkins M.J."/>
            <person name="Williams K.H."/>
            <person name="Banfield J.F."/>
        </authorList>
    </citation>
    <scope>NUCLEOTIDE SEQUENCE [LARGE SCALE GENOMIC DNA]</scope>
</reference>
<evidence type="ECO:0000313" key="4">
    <source>
        <dbReference type="Proteomes" id="UP000033934"/>
    </source>
</evidence>
<keyword evidence="2" id="KW-1133">Transmembrane helix</keyword>
<evidence type="ECO:0000313" key="3">
    <source>
        <dbReference type="EMBL" id="KKQ88336.1"/>
    </source>
</evidence>
<feature type="compositionally biased region" description="Polar residues" evidence="1">
    <location>
        <begin position="87"/>
        <end position="104"/>
    </location>
</feature>
<evidence type="ECO:0000256" key="1">
    <source>
        <dbReference type="SAM" id="MobiDB-lite"/>
    </source>
</evidence>
<gene>
    <name evidence="3" type="ORF">UT11_C0034G0012</name>
</gene>
<organism evidence="3 4">
    <name type="scientific">Berkelbacteria bacterium GW2011_GWA2_38_9</name>
    <dbReference type="NCBI Taxonomy" id="1618334"/>
    <lineage>
        <taxon>Bacteria</taxon>
        <taxon>Candidatus Berkelbacteria</taxon>
    </lineage>
</organism>
<dbReference type="Proteomes" id="UP000033934">
    <property type="component" value="Unassembled WGS sequence"/>
</dbReference>
<comment type="caution">
    <text evidence="3">The sequence shown here is derived from an EMBL/GenBank/DDBJ whole genome shotgun (WGS) entry which is preliminary data.</text>
</comment>
<dbReference type="AlphaFoldDB" id="A0A0G0PGB7"/>
<accession>A0A0G0PGB7</accession>